<evidence type="ECO:0000313" key="3">
    <source>
        <dbReference type="Proteomes" id="UP000799444"/>
    </source>
</evidence>
<name>A0A9P4QZF9_9PLEO</name>
<protein>
    <submittedName>
        <fullName evidence="2">Uncharacterized protein</fullName>
    </submittedName>
</protein>
<feature type="transmembrane region" description="Helical" evidence="1">
    <location>
        <begin position="110"/>
        <end position="143"/>
    </location>
</feature>
<keyword evidence="1" id="KW-0812">Transmembrane</keyword>
<keyword evidence="1" id="KW-0472">Membrane</keyword>
<gene>
    <name evidence="2" type="ORF">EJ04DRAFT_159750</name>
</gene>
<evidence type="ECO:0000313" key="2">
    <source>
        <dbReference type="EMBL" id="KAF2736442.1"/>
    </source>
</evidence>
<organism evidence="2 3">
    <name type="scientific">Polyplosphaeria fusca</name>
    <dbReference type="NCBI Taxonomy" id="682080"/>
    <lineage>
        <taxon>Eukaryota</taxon>
        <taxon>Fungi</taxon>
        <taxon>Dikarya</taxon>
        <taxon>Ascomycota</taxon>
        <taxon>Pezizomycotina</taxon>
        <taxon>Dothideomycetes</taxon>
        <taxon>Pleosporomycetidae</taxon>
        <taxon>Pleosporales</taxon>
        <taxon>Tetraplosphaeriaceae</taxon>
        <taxon>Polyplosphaeria</taxon>
    </lineage>
</organism>
<comment type="caution">
    <text evidence="2">The sequence shown here is derived from an EMBL/GenBank/DDBJ whole genome shotgun (WGS) entry which is preliminary data.</text>
</comment>
<reference evidence="2" key="1">
    <citation type="journal article" date="2020" name="Stud. Mycol.">
        <title>101 Dothideomycetes genomes: a test case for predicting lifestyles and emergence of pathogens.</title>
        <authorList>
            <person name="Haridas S."/>
            <person name="Albert R."/>
            <person name="Binder M."/>
            <person name="Bloem J."/>
            <person name="Labutti K."/>
            <person name="Salamov A."/>
            <person name="Andreopoulos B."/>
            <person name="Baker S."/>
            <person name="Barry K."/>
            <person name="Bills G."/>
            <person name="Bluhm B."/>
            <person name="Cannon C."/>
            <person name="Castanera R."/>
            <person name="Culley D."/>
            <person name="Daum C."/>
            <person name="Ezra D."/>
            <person name="Gonzalez J."/>
            <person name="Henrissat B."/>
            <person name="Kuo A."/>
            <person name="Liang C."/>
            <person name="Lipzen A."/>
            <person name="Lutzoni F."/>
            <person name="Magnuson J."/>
            <person name="Mondo S."/>
            <person name="Nolan M."/>
            <person name="Ohm R."/>
            <person name="Pangilinan J."/>
            <person name="Park H.-J."/>
            <person name="Ramirez L."/>
            <person name="Alfaro M."/>
            <person name="Sun H."/>
            <person name="Tritt A."/>
            <person name="Yoshinaga Y."/>
            <person name="Zwiers L.-H."/>
            <person name="Turgeon B."/>
            <person name="Goodwin S."/>
            <person name="Spatafora J."/>
            <person name="Crous P."/>
            <person name="Grigoriev I."/>
        </authorList>
    </citation>
    <scope>NUCLEOTIDE SEQUENCE</scope>
    <source>
        <strain evidence="2">CBS 125425</strain>
    </source>
</reference>
<dbReference type="EMBL" id="ML996125">
    <property type="protein sequence ID" value="KAF2736442.1"/>
    <property type="molecule type" value="Genomic_DNA"/>
</dbReference>
<keyword evidence="1" id="KW-1133">Transmembrane helix</keyword>
<dbReference type="Proteomes" id="UP000799444">
    <property type="component" value="Unassembled WGS sequence"/>
</dbReference>
<dbReference type="AlphaFoldDB" id="A0A9P4QZF9"/>
<proteinExistence type="predicted"/>
<accession>A0A9P4QZF9</accession>
<keyword evidence="3" id="KW-1185">Reference proteome</keyword>
<evidence type="ECO:0000256" key="1">
    <source>
        <dbReference type="SAM" id="Phobius"/>
    </source>
</evidence>
<sequence>MTDRSLLMHERVFSFLRITTGVQVRDRRSARGDVWSGEGRRVQGRRSADGSAGRRRGRFCAGGFEGAGELRFLVDGCWSEEMVGRVGASLEGADGGCEGLRELVWSEGVVVVVVVTAAAGGVCLADFLSFFLLMAAGFVEIAVGRKRGRARRWGRRGFGECRDATREKKFRVERILGMR</sequence>